<feature type="region of interest" description="Disordered" evidence="1">
    <location>
        <begin position="252"/>
        <end position="273"/>
    </location>
</feature>
<feature type="compositionally biased region" description="Basic and acidic residues" evidence="1">
    <location>
        <begin position="426"/>
        <end position="439"/>
    </location>
</feature>
<feature type="region of interest" description="Disordered" evidence="1">
    <location>
        <begin position="200"/>
        <end position="228"/>
    </location>
</feature>
<feature type="compositionally biased region" description="Polar residues" evidence="1">
    <location>
        <begin position="576"/>
        <end position="597"/>
    </location>
</feature>
<organism evidence="2 3">
    <name type="scientific">Mya arenaria</name>
    <name type="common">Soft-shell clam</name>
    <dbReference type="NCBI Taxonomy" id="6604"/>
    <lineage>
        <taxon>Eukaryota</taxon>
        <taxon>Metazoa</taxon>
        <taxon>Spiralia</taxon>
        <taxon>Lophotrochozoa</taxon>
        <taxon>Mollusca</taxon>
        <taxon>Bivalvia</taxon>
        <taxon>Autobranchia</taxon>
        <taxon>Heteroconchia</taxon>
        <taxon>Euheterodonta</taxon>
        <taxon>Imparidentia</taxon>
        <taxon>Neoheterodontei</taxon>
        <taxon>Myida</taxon>
        <taxon>Myoidea</taxon>
        <taxon>Myidae</taxon>
        <taxon>Mya</taxon>
    </lineage>
</organism>
<gene>
    <name evidence="2" type="ORF">MAR_003691</name>
</gene>
<proteinExistence type="predicted"/>
<feature type="compositionally biased region" description="Polar residues" evidence="1">
    <location>
        <begin position="411"/>
        <end position="425"/>
    </location>
</feature>
<feature type="region of interest" description="Disordered" evidence="1">
    <location>
        <begin position="500"/>
        <end position="536"/>
    </location>
</feature>
<evidence type="ECO:0000313" key="2">
    <source>
        <dbReference type="EMBL" id="WAR30123.1"/>
    </source>
</evidence>
<evidence type="ECO:0000256" key="1">
    <source>
        <dbReference type="SAM" id="MobiDB-lite"/>
    </source>
</evidence>
<feature type="region of interest" description="Disordered" evidence="1">
    <location>
        <begin position="576"/>
        <end position="637"/>
    </location>
</feature>
<feature type="compositionally biased region" description="Basic residues" evidence="1">
    <location>
        <begin position="504"/>
        <end position="513"/>
    </location>
</feature>
<keyword evidence="3" id="KW-1185">Reference proteome</keyword>
<reference evidence="2" key="1">
    <citation type="submission" date="2022-11" db="EMBL/GenBank/DDBJ databases">
        <title>Centuries of genome instability and evolution in soft-shell clam transmissible cancer (bioRxiv).</title>
        <authorList>
            <person name="Hart S.F.M."/>
            <person name="Yonemitsu M.A."/>
            <person name="Giersch R.M."/>
            <person name="Beal B.F."/>
            <person name="Arriagada G."/>
            <person name="Davis B.W."/>
            <person name="Ostrander E.A."/>
            <person name="Goff S.P."/>
            <person name="Metzger M.J."/>
        </authorList>
    </citation>
    <scope>NUCLEOTIDE SEQUENCE</scope>
    <source>
        <strain evidence="2">MELC-2E11</strain>
        <tissue evidence="2">Siphon/mantle</tissue>
    </source>
</reference>
<dbReference type="EMBL" id="CP111027">
    <property type="protein sequence ID" value="WAR30123.1"/>
    <property type="molecule type" value="Genomic_DNA"/>
</dbReference>
<feature type="compositionally biased region" description="Basic and acidic residues" evidence="1">
    <location>
        <begin position="382"/>
        <end position="393"/>
    </location>
</feature>
<evidence type="ECO:0000313" key="3">
    <source>
        <dbReference type="Proteomes" id="UP001164746"/>
    </source>
</evidence>
<name>A0ABY7G6S1_MYAAR</name>
<feature type="region of interest" description="Disordered" evidence="1">
    <location>
        <begin position="375"/>
        <end position="445"/>
    </location>
</feature>
<protein>
    <submittedName>
        <fullName evidence="2">Uncharacterized protein</fullName>
    </submittedName>
</protein>
<sequence>MKPPSALMNPALIQKPSTYPYNPPQPNISFPPNVLQSASQPIFWNQNAPPQQGNFYGNNMTNLFAGANYGFMGANGPNAQQHFNPGYVGPNMYGGNTPTQFLSPQLFFFLPPMTQTAPPQNFAGSFNANQSSTQGVKLSSQTNMRPGEMEGNTKVLDNEHRNSAIPPFPDFRNTQEEQEECLAQKSSTSINNDRLCLETTLKPPTRKSGSVAQNVKPDNELPDEETLPYHLPVSQISETLVTSEHIRSKVTLKTGPKPKEPGHESNSFVPEPVKRENLDELDQINGQTLNMEHFSKGNTRKTKREVPTTVTLANKDNKTPVDVNFSNTYSDIGRHREEIGEIKHISNPRKKKASKKEIEIANAVNAAENDTEFSFKNTKSSGKRDAQKGKEYISGEASNGTKSLSPLRKLPSTTMSSGVDQSTNETEIRGIKSSKKEHIQTATHKRVVTKMQIGNQRSVNTGQENVSNGKGTKSVKKFMPFEQFLHERAEKSVVCLAENTRTASRSRSKRKQSLNKGPDQEYAYKRSGTNNAFCRDPEVRPVRSYSETLKSWRNTSSELESAEEWRKISYQKRQPLTLGNFTPSSIHDETIQNTSNGKSSEKQKRRKSKGWTATSHPPMTKSRTNRRYLDSDKTCSSLTTRAKTPDQETCTDTITPKEELTIKATNDNTQPITQIHDETEYGEDMKIKKNISNYERKSAETVVTPNTEIKRERPKLKGSIRDLSEQPDVAEEERVIIRRKFPPSYADIVREKHQ</sequence>
<accession>A0ABY7G6S1</accession>
<dbReference type="Proteomes" id="UP001164746">
    <property type="component" value="Chromosome 16"/>
</dbReference>